<dbReference type="GO" id="GO:1990234">
    <property type="term" value="C:transferase complex"/>
    <property type="evidence" value="ECO:0007669"/>
    <property type="project" value="UniProtKB-ARBA"/>
</dbReference>
<evidence type="ECO:0000256" key="3">
    <source>
        <dbReference type="PROSITE-ProRule" id="PRU00221"/>
    </source>
</evidence>
<dbReference type="HOGENOM" id="CLU_474998_0_0_1"/>
<gene>
    <name evidence="4" type="ORF">BOTBODRAFT_625188</name>
</gene>
<organism evidence="4 5">
    <name type="scientific">Botryobasidium botryosum (strain FD-172 SS1)</name>
    <dbReference type="NCBI Taxonomy" id="930990"/>
    <lineage>
        <taxon>Eukaryota</taxon>
        <taxon>Fungi</taxon>
        <taxon>Dikarya</taxon>
        <taxon>Basidiomycota</taxon>
        <taxon>Agaricomycotina</taxon>
        <taxon>Agaricomycetes</taxon>
        <taxon>Cantharellales</taxon>
        <taxon>Botryobasidiaceae</taxon>
        <taxon>Botryobasidium</taxon>
    </lineage>
</organism>
<dbReference type="SUPFAM" id="SSF50978">
    <property type="entry name" value="WD40 repeat-like"/>
    <property type="match status" value="1"/>
</dbReference>
<dbReference type="Pfam" id="PF00400">
    <property type="entry name" value="WD40"/>
    <property type="match status" value="3"/>
</dbReference>
<dbReference type="EMBL" id="KL198032">
    <property type="protein sequence ID" value="KDQ15486.1"/>
    <property type="molecule type" value="Genomic_DNA"/>
</dbReference>
<dbReference type="Gene3D" id="2.130.10.10">
    <property type="entry name" value="YVTN repeat-like/Quinoprotein amine dehydrogenase"/>
    <property type="match status" value="1"/>
</dbReference>
<sequence>MIFDALDECGDRKKLLNLFLNELPKLPPRFRIILTSRPLPDILAIFGASVQTYPLSHGGDEVASDISTLVTHRFHAIAAENSHLPVGWPVPSILQAIVHNAGGLFIWAKTACDFVENSLDPDRQLTKVLSAEYASKGIDALYMLALQDVITDEAHESFDVFMGLIMVAKVPLSVNNIGLLAKQYQEQPSIPADRLLGLLHSLLDGVAMPDAPVKMLHPSFHDFLTHDSNTAGNFYIDKANHNEKLALACLKLLNAELKYNICGLAGFDVCNDEVPSQAISQGIREDLQYAATFGLDHLLLISPHMENATLIEEVERFLKCHLLHWMESLSLMKCFPVTSKLLQLSSWLLALQDIEITSGALKIYAMPLMFTPKNTALCKNYSSQRIGPWKLLNGNQNWPALLATSTGHTSTVNSVAFSPDGTRLASASDDNTVRLWDGLTGAPIGDALQGHTDWVRSVAFSPDGTQLASASGDNTVRLWDGLTGAPIGDALQGHTGWVNSVAFSPDG</sequence>
<dbReference type="SMART" id="SM00320">
    <property type="entry name" value="WD40"/>
    <property type="match status" value="2"/>
</dbReference>
<dbReference type="STRING" id="930990.A0A067MVA3"/>
<proteinExistence type="predicted"/>
<evidence type="ECO:0000313" key="5">
    <source>
        <dbReference type="Proteomes" id="UP000027195"/>
    </source>
</evidence>
<dbReference type="InterPro" id="IPR001680">
    <property type="entry name" value="WD40_rpt"/>
</dbReference>
<keyword evidence="2" id="KW-0677">Repeat</keyword>
<evidence type="ECO:0000256" key="1">
    <source>
        <dbReference type="ARBA" id="ARBA00022574"/>
    </source>
</evidence>
<dbReference type="OrthoDB" id="163438at2759"/>
<dbReference type="PROSITE" id="PS50294">
    <property type="entry name" value="WD_REPEATS_REGION"/>
    <property type="match status" value="2"/>
</dbReference>
<evidence type="ECO:0000313" key="4">
    <source>
        <dbReference type="EMBL" id="KDQ15486.1"/>
    </source>
</evidence>
<dbReference type="InterPro" id="IPR036322">
    <property type="entry name" value="WD40_repeat_dom_sf"/>
</dbReference>
<keyword evidence="5" id="KW-1185">Reference proteome</keyword>
<protein>
    <submittedName>
        <fullName evidence="4">Uncharacterized protein</fullName>
    </submittedName>
</protein>
<feature type="repeat" description="WD" evidence="3">
    <location>
        <begin position="448"/>
        <end position="480"/>
    </location>
</feature>
<dbReference type="AlphaFoldDB" id="A0A067MVA3"/>
<dbReference type="PROSITE" id="PS50082">
    <property type="entry name" value="WD_REPEATS_2"/>
    <property type="match status" value="2"/>
</dbReference>
<feature type="repeat" description="WD" evidence="3">
    <location>
        <begin position="405"/>
        <end position="437"/>
    </location>
</feature>
<dbReference type="InterPro" id="IPR015943">
    <property type="entry name" value="WD40/YVTN_repeat-like_dom_sf"/>
</dbReference>
<name>A0A067MVA3_BOTB1</name>
<keyword evidence="1 3" id="KW-0853">WD repeat</keyword>
<dbReference type="PANTHER" id="PTHR22847">
    <property type="entry name" value="WD40 REPEAT PROTEIN"/>
    <property type="match status" value="1"/>
</dbReference>
<evidence type="ECO:0000256" key="2">
    <source>
        <dbReference type="ARBA" id="ARBA00022737"/>
    </source>
</evidence>
<accession>A0A067MVA3</accession>
<feature type="non-terminal residue" evidence="4">
    <location>
        <position position="507"/>
    </location>
</feature>
<dbReference type="Proteomes" id="UP000027195">
    <property type="component" value="Unassembled WGS sequence"/>
</dbReference>
<dbReference type="GO" id="GO:0005634">
    <property type="term" value="C:nucleus"/>
    <property type="evidence" value="ECO:0007669"/>
    <property type="project" value="TreeGrafter"/>
</dbReference>
<dbReference type="InParanoid" id="A0A067MVA3"/>
<reference evidence="5" key="1">
    <citation type="journal article" date="2014" name="Proc. Natl. Acad. Sci. U.S.A.">
        <title>Extensive sampling of basidiomycete genomes demonstrates inadequacy of the white-rot/brown-rot paradigm for wood decay fungi.</title>
        <authorList>
            <person name="Riley R."/>
            <person name="Salamov A.A."/>
            <person name="Brown D.W."/>
            <person name="Nagy L.G."/>
            <person name="Floudas D."/>
            <person name="Held B.W."/>
            <person name="Levasseur A."/>
            <person name="Lombard V."/>
            <person name="Morin E."/>
            <person name="Otillar R."/>
            <person name="Lindquist E.A."/>
            <person name="Sun H."/>
            <person name="LaButti K.M."/>
            <person name="Schmutz J."/>
            <person name="Jabbour D."/>
            <person name="Luo H."/>
            <person name="Baker S.E."/>
            <person name="Pisabarro A.G."/>
            <person name="Walton J.D."/>
            <person name="Blanchette R.A."/>
            <person name="Henrissat B."/>
            <person name="Martin F."/>
            <person name="Cullen D."/>
            <person name="Hibbett D.S."/>
            <person name="Grigoriev I.V."/>
        </authorList>
    </citation>
    <scope>NUCLEOTIDE SEQUENCE [LARGE SCALE GENOMIC DNA]</scope>
    <source>
        <strain evidence="5">FD-172 SS1</strain>
    </source>
</reference>
<dbReference type="PANTHER" id="PTHR22847:SF637">
    <property type="entry name" value="WD REPEAT DOMAIN 5B"/>
    <property type="match status" value="1"/>
</dbReference>